<dbReference type="InterPro" id="IPR036278">
    <property type="entry name" value="Sialidase_sf"/>
</dbReference>
<dbReference type="SUPFAM" id="SSF75005">
    <property type="entry name" value="Arabinanase/levansucrase/invertase"/>
    <property type="match status" value="1"/>
</dbReference>
<dbReference type="AlphaFoldDB" id="A0A1G6S483"/>
<evidence type="ECO:0008006" key="4">
    <source>
        <dbReference type="Google" id="ProtNLM"/>
    </source>
</evidence>
<dbReference type="InterPro" id="IPR023296">
    <property type="entry name" value="Glyco_hydro_beta-prop_sf"/>
</dbReference>
<dbReference type="Gene3D" id="2.115.10.20">
    <property type="entry name" value="Glycosyl hydrolase domain, family 43"/>
    <property type="match status" value="1"/>
</dbReference>
<feature type="chain" id="PRO_5011614490" description="Glycosyl hydrolases family 32 N-terminal domain-containing protein" evidence="1">
    <location>
        <begin position="29"/>
        <end position="527"/>
    </location>
</feature>
<dbReference type="SUPFAM" id="SSF50939">
    <property type="entry name" value="Sialidases"/>
    <property type="match status" value="1"/>
</dbReference>
<name>A0A1G6S483_NIADE</name>
<organism evidence="2 3">
    <name type="scientific">Niabella drilacis (strain DSM 25811 / CCM 8410 / CCUG 62505 / LMG 26954 / E90)</name>
    <dbReference type="NCBI Taxonomy" id="1285928"/>
    <lineage>
        <taxon>Bacteria</taxon>
        <taxon>Pseudomonadati</taxon>
        <taxon>Bacteroidota</taxon>
        <taxon>Chitinophagia</taxon>
        <taxon>Chitinophagales</taxon>
        <taxon>Chitinophagaceae</taxon>
        <taxon>Niabella</taxon>
    </lineage>
</organism>
<dbReference type="STRING" id="1285928.SAMN04487894_10689"/>
<reference evidence="3" key="1">
    <citation type="submission" date="2016-10" db="EMBL/GenBank/DDBJ databases">
        <authorList>
            <person name="Varghese N."/>
            <person name="Submissions S."/>
        </authorList>
    </citation>
    <scope>NUCLEOTIDE SEQUENCE [LARGE SCALE GENOMIC DNA]</scope>
    <source>
        <strain evidence="3">DSM 25811 / CCM 8410 / LMG 26954 / E90</strain>
    </source>
</reference>
<protein>
    <recommendedName>
        <fullName evidence="4">Glycosyl hydrolases family 32 N-terminal domain-containing protein</fullName>
    </recommendedName>
</protein>
<evidence type="ECO:0000313" key="3">
    <source>
        <dbReference type="Proteomes" id="UP000198757"/>
    </source>
</evidence>
<accession>A0A1G6S483</accession>
<feature type="signal peptide" evidence="1">
    <location>
        <begin position="1"/>
        <end position="28"/>
    </location>
</feature>
<gene>
    <name evidence="2" type="ORF">SAMN04487894_10689</name>
</gene>
<evidence type="ECO:0000256" key="1">
    <source>
        <dbReference type="SAM" id="SignalP"/>
    </source>
</evidence>
<dbReference type="RefSeq" id="WP_218127748.1">
    <property type="nucleotide sequence ID" value="NZ_FMZO01000006.1"/>
</dbReference>
<dbReference type="EMBL" id="FMZO01000006">
    <property type="protein sequence ID" value="SDD11720.1"/>
    <property type="molecule type" value="Genomic_DNA"/>
</dbReference>
<keyword evidence="1" id="KW-0732">Signal</keyword>
<sequence length="527" mass="59610">MNNFFLRTTVYFVAVFFCAGLVTEGARAGTAVPGDPVTKEKPVPPVNIGSRLELFVDGYLIDRLTGGGKIVLHHPQPREIVMIHDQPWEGSGSGYHSIFKDGDKYKMYYKAWQHEASSDLTTAHPLYCAYAESEDGIHWTKPDLGLYEFKGSRNNNIVFVSGKMGKFNLNAGHPAVFKDDNPDAPADAKYKALLIDQGLIAFKSADGIHWNLMSDDYIIKDGAFDSQNLAFWDADKKEYRAYWRFFSKGTPDKPYIGKRLIRTAVSKDFIHWTEQANIQYEDSPEEELYTNQIKPYYRAPHILLGFPARYIERGWSPSMKALPELEEREKRAAKSLRYGTALTESLLMASRDGVNFKRWNEAFLRPGIERNGTWTYGDQYIGWHLVETKAADPGAPNELSLYATEHYWKDRASYLRRYTLRLDGFVSVNAPLSGGELVTRPIIFKGNSLSLNFSTSAAGGIQVEVIDAATNRPVKGFTLDDCYPVFGDTISRKVEWKKGSDLSPLQGKAVKLRFVLKDADLYAFQFQ</sequence>
<evidence type="ECO:0000313" key="2">
    <source>
        <dbReference type="EMBL" id="SDD11720.1"/>
    </source>
</evidence>
<proteinExistence type="predicted"/>
<keyword evidence="3" id="KW-1185">Reference proteome</keyword>
<dbReference type="Proteomes" id="UP000198757">
    <property type="component" value="Unassembled WGS sequence"/>
</dbReference>